<accession>A0A9P7KI97</accession>
<evidence type="ECO:0000256" key="1">
    <source>
        <dbReference type="SAM" id="MobiDB-lite"/>
    </source>
</evidence>
<feature type="compositionally biased region" description="Basic and acidic residues" evidence="1">
    <location>
        <begin position="109"/>
        <end position="121"/>
    </location>
</feature>
<gene>
    <name evidence="2" type="ORF">H0H81_003341</name>
</gene>
<reference evidence="2" key="2">
    <citation type="submission" date="2021-10" db="EMBL/GenBank/DDBJ databases">
        <title>Phylogenomics reveals ancestral predisposition of the termite-cultivated fungus Termitomyces towards a domesticated lifestyle.</title>
        <authorList>
            <person name="Auxier B."/>
            <person name="Grum-Grzhimaylo A."/>
            <person name="Cardenas M.E."/>
            <person name="Lodge J.D."/>
            <person name="Laessoe T."/>
            <person name="Pedersen O."/>
            <person name="Smith M.E."/>
            <person name="Kuyper T.W."/>
            <person name="Franco-Molano E.A."/>
            <person name="Baroni T.J."/>
            <person name="Aanen D.K."/>
        </authorList>
    </citation>
    <scope>NUCLEOTIDE SEQUENCE</scope>
    <source>
        <strain evidence="2">D49</strain>
    </source>
</reference>
<dbReference type="EMBL" id="JABCKI010000916">
    <property type="protein sequence ID" value="KAG5649515.1"/>
    <property type="molecule type" value="Genomic_DNA"/>
</dbReference>
<organism evidence="2 3">
    <name type="scientific">Sphagnurus paluster</name>
    <dbReference type="NCBI Taxonomy" id="117069"/>
    <lineage>
        <taxon>Eukaryota</taxon>
        <taxon>Fungi</taxon>
        <taxon>Dikarya</taxon>
        <taxon>Basidiomycota</taxon>
        <taxon>Agaricomycotina</taxon>
        <taxon>Agaricomycetes</taxon>
        <taxon>Agaricomycetidae</taxon>
        <taxon>Agaricales</taxon>
        <taxon>Tricholomatineae</taxon>
        <taxon>Lyophyllaceae</taxon>
        <taxon>Sphagnurus</taxon>
    </lineage>
</organism>
<feature type="compositionally biased region" description="Basic residues" evidence="1">
    <location>
        <begin position="95"/>
        <end position="108"/>
    </location>
</feature>
<feature type="compositionally biased region" description="Low complexity" evidence="1">
    <location>
        <begin position="53"/>
        <end position="69"/>
    </location>
</feature>
<feature type="compositionally biased region" description="Low complexity" evidence="1">
    <location>
        <begin position="78"/>
        <end position="92"/>
    </location>
</feature>
<feature type="non-terminal residue" evidence="2">
    <location>
        <position position="274"/>
    </location>
</feature>
<dbReference type="Proteomes" id="UP000717328">
    <property type="component" value="Unassembled WGS sequence"/>
</dbReference>
<protein>
    <submittedName>
        <fullName evidence="2">Uncharacterized protein</fullName>
    </submittedName>
</protein>
<dbReference type="AlphaFoldDB" id="A0A9P7KI97"/>
<sequence length="274" mass="29994">MVVAAGIPKKLTSLSTLLFQMYGNDKFNLETVVDSVISEYKRSRLGAGGKNRPQQQQPQAAKASGSQPQRKTEDPNWKKQAAAPADKSASSSADKKKKTRRGQKSKAKRASEDTEVSDHESLFSDAEVHMVAPAVVLARRQPPLPLPRRLTTPPLLARIMDPRPEAGPSRFTGIQPGPSAWAKNDEVRDLASRIGAVPTTGTLKMLDSIIPEARTTDPRRRAPAYVPPYKRARLAEPVTDQDLDLDLVQVIWDFGEASWGGERMGPGDPDLDLD</sequence>
<comment type="caution">
    <text evidence="2">The sequence shown here is derived from an EMBL/GenBank/DDBJ whole genome shotgun (WGS) entry which is preliminary data.</text>
</comment>
<proteinExistence type="predicted"/>
<feature type="region of interest" description="Disordered" evidence="1">
    <location>
        <begin position="44"/>
        <end position="121"/>
    </location>
</feature>
<name>A0A9P7KI97_9AGAR</name>
<evidence type="ECO:0000313" key="2">
    <source>
        <dbReference type="EMBL" id="KAG5649515.1"/>
    </source>
</evidence>
<evidence type="ECO:0000313" key="3">
    <source>
        <dbReference type="Proteomes" id="UP000717328"/>
    </source>
</evidence>
<keyword evidence="3" id="KW-1185">Reference proteome</keyword>
<reference evidence="2" key="1">
    <citation type="submission" date="2021-02" db="EMBL/GenBank/DDBJ databases">
        <authorList>
            <person name="Nieuwenhuis M."/>
            <person name="Van De Peppel L.J.J."/>
        </authorList>
    </citation>
    <scope>NUCLEOTIDE SEQUENCE</scope>
    <source>
        <strain evidence="2">D49</strain>
    </source>
</reference>